<dbReference type="SUPFAM" id="SSF53474">
    <property type="entry name" value="alpha/beta-Hydrolases"/>
    <property type="match status" value="1"/>
</dbReference>
<dbReference type="Gene3D" id="3.40.50.1820">
    <property type="entry name" value="alpha/beta hydrolase"/>
    <property type="match status" value="1"/>
</dbReference>
<dbReference type="EMBL" id="PSNW01000007">
    <property type="protein sequence ID" value="PPE73423.1"/>
    <property type="molecule type" value="Genomic_DNA"/>
</dbReference>
<dbReference type="PIRSF" id="PIRSF037442">
    <property type="entry name" value="UCP037442_abhydr"/>
    <property type="match status" value="1"/>
</dbReference>
<accession>A0A2S5TEL2</accession>
<reference evidence="2 3" key="1">
    <citation type="submission" date="2018-02" db="EMBL/GenBank/DDBJ databases">
        <title>Genome sequencing of Solimonas sp. HR-BB.</title>
        <authorList>
            <person name="Lee Y."/>
            <person name="Jeon C.O."/>
        </authorList>
    </citation>
    <scope>NUCLEOTIDE SEQUENCE [LARGE SCALE GENOMIC DNA]</scope>
    <source>
        <strain evidence="2 3">HR-BB</strain>
    </source>
</reference>
<dbReference type="OrthoDB" id="9785076at2"/>
<keyword evidence="3" id="KW-1185">Reference proteome</keyword>
<dbReference type="Pfam" id="PF12697">
    <property type="entry name" value="Abhydrolase_6"/>
    <property type="match status" value="1"/>
</dbReference>
<dbReference type="InterPro" id="IPR000073">
    <property type="entry name" value="AB_hydrolase_1"/>
</dbReference>
<gene>
    <name evidence="2" type="ORF">C3942_14250</name>
</gene>
<dbReference type="AlphaFoldDB" id="A0A2S5TEL2"/>
<dbReference type="InterPro" id="IPR017208">
    <property type="entry name" value="UCP037442_abhydr"/>
</dbReference>
<sequence>MIQATSLSLRCADGISLSAREYAGGDAGTVVISAALGVPQKFYAAYAGWLAGQGYHVITCDNRGFGDSAAALRGGAVDLADWGRQDLEALLQRARSLNPRHFLVGHSIGCQIAGLASASAGLTGAVFVAGTAPHLRHYPWSQRPALALLWYGLVPGFTRGRDTVAPSRLGLGKGPALPVGAAAGWARWARSHDYLFSPQHGLDLSGYARVRAPILAWNFPDDPYAPRAAVEALLRRYAQARIERRGDEFTRGVGHFGYFREAHRDTLWRRSADWLAQRTQTAGERIRA</sequence>
<proteinExistence type="predicted"/>
<evidence type="ECO:0000259" key="1">
    <source>
        <dbReference type="Pfam" id="PF12697"/>
    </source>
</evidence>
<evidence type="ECO:0000313" key="3">
    <source>
        <dbReference type="Proteomes" id="UP000238220"/>
    </source>
</evidence>
<dbReference type="RefSeq" id="WP_104231019.1">
    <property type="nucleotide sequence ID" value="NZ_PSNW01000007.1"/>
</dbReference>
<dbReference type="GO" id="GO:0016787">
    <property type="term" value="F:hydrolase activity"/>
    <property type="evidence" value="ECO:0007669"/>
    <property type="project" value="UniProtKB-KW"/>
</dbReference>
<comment type="caution">
    <text evidence="2">The sequence shown here is derived from an EMBL/GenBank/DDBJ whole genome shotgun (WGS) entry which is preliminary data.</text>
</comment>
<evidence type="ECO:0000313" key="2">
    <source>
        <dbReference type="EMBL" id="PPE73423.1"/>
    </source>
</evidence>
<organism evidence="2 3">
    <name type="scientific">Solimonas fluminis</name>
    <dbReference type="NCBI Taxonomy" id="2086571"/>
    <lineage>
        <taxon>Bacteria</taxon>
        <taxon>Pseudomonadati</taxon>
        <taxon>Pseudomonadota</taxon>
        <taxon>Gammaproteobacteria</taxon>
        <taxon>Nevskiales</taxon>
        <taxon>Nevskiaceae</taxon>
        <taxon>Solimonas</taxon>
    </lineage>
</organism>
<dbReference type="InterPro" id="IPR029058">
    <property type="entry name" value="AB_hydrolase_fold"/>
</dbReference>
<dbReference type="Proteomes" id="UP000238220">
    <property type="component" value="Unassembled WGS sequence"/>
</dbReference>
<protein>
    <submittedName>
        <fullName evidence="2">Hydrolase</fullName>
    </submittedName>
</protein>
<feature type="domain" description="AB hydrolase-1" evidence="1">
    <location>
        <begin position="50"/>
        <end position="259"/>
    </location>
</feature>
<name>A0A2S5TEL2_9GAMM</name>
<keyword evidence="2" id="KW-0378">Hydrolase</keyword>